<dbReference type="InterPro" id="IPR009049">
    <property type="entry name" value="Argininosuccinate_lyase"/>
</dbReference>
<dbReference type="InterPro" id="IPR000362">
    <property type="entry name" value="Fumarate_lyase_fam"/>
</dbReference>
<dbReference type="Pfam" id="PF00206">
    <property type="entry name" value="Lyase_1"/>
    <property type="match status" value="1"/>
</dbReference>
<dbReference type="PRINTS" id="PR00145">
    <property type="entry name" value="ARGSUCLYASE"/>
</dbReference>
<evidence type="ECO:0000259" key="7">
    <source>
        <dbReference type="Pfam" id="PF14698"/>
    </source>
</evidence>
<evidence type="ECO:0000256" key="1">
    <source>
        <dbReference type="ARBA" id="ARBA00000985"/>
    </source>
</evidence>
<evidence type="ECO:0000256" key="4">
    <source>
        <dbReference type="ARBA" id="ARBA00012338"/>
    </source>
</evidence>
<dbReference type="InterPro" id="IPR036396">
    <property type="entry name" value="Cyt_P450_sf"/>
</dbReference>
<dbReference type="PRINTS" id="PR00149">
    <property type="entry name" value="FUMRATELYASE"/>
</dbReference>
<name>A0A2H4SFR5_CORMI</name>
<dbReference type="GO" id="GO:0005829">
    <property type="term" value="C:cytosol"/>
    <property type="evidence" value="ECO:0007669"/>
    <property type="project" value="TreeGrafter"/>
</dbReference>
<dbReference type="Gene3D" id="1.10.275.10">
    <property type="entry name" value="Fumarase/aspartase (N-terminal domain)"/>
    <property type="match status" value="1"/>
</dbReference>
<dbReference type="PANTHER" id="PTHR43814:SF1">
    <property type="entry name" value="ARGININOSUCCINATE LYASE"/>
    <property type="match status" value="1"/>
</dbReference>
<evidence type="ECO:0000256" key="5">
    <source>
        <dbReference type="ARBA" id="ARBA00032749"/>
    </source>
</evidence>
<dbReference type="Gene3D" id="1.10.40.30">
    <property type="entry name" value="Fumarase/aspartase (C-terminal domain)"/>
    <property type="match status" value="1"/>
</dbReference>
<dbReference type="PANTHER" id="PTHR43814">
    <property type="entry name" value="ARGININOSUCCINATE LYASE"/>
    <property type="match status" value="1"/>
</dbReference>
<evidence type="ECO:0000259" key="6">
    <source>
        <dbReference type="Pfam" id="PF00206"/>
    </source>
</evidence>
<dbReference type="OrthoDB" id="1470350at2759"/>
<dbReference type="FunFam" id="1.10.275.10:FF:000002">
    <property type="entry name" value="Argininosuccinate lyase"/>
    <property type="match status" value="1"/>
</dbReference>
<dbReference type="UniPathway" id="UPA00068"/>
<dbReference type="InterPro" id="IPR024083">
    <property type="entry name" value="Fumarase/histidase_N"/>
</dbReference>
<proteinExistence type="inferred from homology"/>
<dbReference type="FunFam" id="1.10.40.30:FF:000001">
    <property type="entry name" value="Argininosuccinate lyase"/>
    <property type="match status" value="1"/>
</dbReference>
<evidence type="ECO:0000313" key="8">
    <source>
        <dbReference type="EMBL" id="ATY61956.1"/>
    </source>
</evidence>
<dbReference type="NCBIfam" id="TIGR00838">
    <property type="entry name" value="argH"/>
    <property type="match status" value="1"/>
</dbReference>
<dbReference type="HAMAP" id="MF_00006">
    <property type="entry name" value="Arg_succ_lyase"/>
    <property type="match status" value="1"/>
</dbReference>
<dbReference type="VEuPathDB" id="FungiDB:CCM_08039"/>
<dbReference type="InterPro" id="IPR022761">
    <property type="entry name" value="Fumarate_lyase_N"/>
</dbReference>
<dbReference type="EC" id="4.3.2.1" evidence="4"/>
<dbReference type="InterPro" id="IPR020557">
    <property type="entry name" value="Fumarate_lyase_CS"/>
</dbReference>
<sequence>MSKKQFYLLGEDISTALEIELPESSDLEDLQHHIAAQYSIVDPKGVGFLHEQRRLTAVADIVSKDGPVAITIDGKAVREVPSPAGIPYFGNYLEIYPDHLGNHQRLFEKLGPLFSTSNMGSRVYQTNDPKLATIFFGESDFFTKRIVPGHPLFPIKSREAGVFLGDTETEEWKLAHKFLPPALGPKAVRHYAPTMQKSVEDAFAVFDALDQQGEAWNVYQYMLKLGSQAVGKLVLGIDFEHFTGPDAPLHEMVLQIAHNLELNKKISTMGAWYASMPFGDPKKLRQTKARIEEMMLESIAQASRGEEDLELQDAALKAENVVDYFLRAKDSKGNKLPPAQFAPALVVATGAGFTTTSSLLSWLLYSLVQYPGTQERLLQELVDNDWDADTQVTAELTNQLSYLDKFIKETQRRHNPSYQPARTAKRDMILPGGYRLPKGAVVIPALHHIHHNDKLWENPNRFDADRWDTDKVKGRPQGAYTPFAQGPRMCVGFNFALQEIKVFLPKLVYRYKFTLAQDGPIEYDPYFQLIRPNNLPSCAKCTLGRHRCSGTGYGPQQVETFRTVLPSLPRAPGCFVTPFSDAPQRNERYMFSLFRDQVTPGLLDVFDPDFWAVAIPQAGQVYPAVWHALVAATTLQYWRLRNKGDSKSDMARAGNLHDYALKHCNLSLRHLGQVQQATAKAADWEMVLLTCIILIYYASLRRDVAEALIHIRNGFFLSHLWYSQDPSQGGAMCSRRANCVTPIGSMQLRFRRLEVLTFLAPFQMNESAVHRCRFPVVSPDTAFSNMTEAYLELLAIDVAWKTLIRSELPTCDSTKLQFIVHGCRELRDPFLKWQKKYIALLHVVKPPEPSNADYKAESMRRLVLRLLDLTLEALVMVDTDIGEIARDRFNGNYEHMVDIVGYILNLQEREALDGSTPSLTQSSQFRSLIGLPMVAVGHICRIPEVRTRAIELLQTMPFTDGVFDSAFFVGLAKEQQRVEERGWLASPLKEACDCVPGKFVCNNHRVHQLYISPPSHDRLTKAPAENMLWGGRFTGGLDPLMLEYNASIEYDKRLYKEDILGSIAFARANAKSGVISNSEFAEIERGLREVQKEWEANAFVIMPNDEDIHTANERRLGEIIGMDIAGKLHTGRSRNEQVVCDMRMWLRNQIKEIESHLVVFIETIASRAEAECGIIMPGYTHLQRAMPVLWSQHLLSYGFYFASDLERLHETLKRVNRSPLGCGALAGNGFNIDRDMMAEELGFDGLLWNSMNAVGDRDFVTEFLQWGSMFMQHISRWAEDLVLYSTMEFDFIAIADAYSTGSSLMPHKKNPDGLELLRGKAGRAFGHMAGLMMTQKSLPSTYSKDLQESWEPMLDHVKTISDSLRIANGILVTLTIKPEKMRAALDPFMLATDLADYLVRKGVPFRETHHISGRCVAKSEELGIPMNELSLEQLQAIDSRFGEDVSQTFDYDRSVEMRSVKGGTSQARVLEQVKNSSIFFNNR</sequence>
<dbReference type="SUPFAM" id="SSF48264">
    <property type="entry name" value="Cytochrome P450"/>
    <property type="match status" value="1"/>
</dbReference>
<accession>A0A2H4SFR5</accession>
<feature type="domain" description="Argininosuccinate lyase C-terminal" evidence="7">
    <location>
        <begin position="1388"/>
        <end position="1456"/>
    </location>
</feature>
<gene>
    <name evidence="8" type="ORF">A9K55_006990</name>
</gene>
<dbReference type="GO" id="GO:0004056">
    <property type="term" value="F:argininosuccinate lyase activity"/>
    <property type="evidence" value="ECO:0007669"/>
    <property type="project" value="UniProtKB-EC"/>
</dbReference>
<comment type="catalytic activity">
    <reaction evidence="1">
        <text>2-(N(omega)-L-arginino)succinate = fumarate + L-arginine</text>
        <dbReference type="Rhea" id="RHEA:24020"/>
        <dbReference type="ChEBI" id="CHEBI:29806"/>
        <dbReference type="ChEBI" id="CHEBI:32682"/>
        <dbReference type="ChEBI" id="CHEBI:57472"/>
        <dbReference type="EC" id="4.3.2.1"/>
    </reaction>
</comment>
<evidence type="ECO:0000256" key="3">
    <source>
        <dbReference type="ARBA" id="ARBA00010755"/>
    </source>
</evidence>
<dbReference type="FunFam" id="1.10.630.10:FF:000090">
    <property type="entry name" value="Cytochrome P450 monooxygenase"/>
    <property type="match status" value="1"/>
</dbReference>
<organism evidence="8 9">
    <name type="scientific">Cordyceps militaris</name>
    <name type="common">Caterpillar fungus</name>
    <name type="synonym">Clavaria militaris</name>
    <dbReference type="NCBI Taxonomy" id="73501"/>
    <lineage>
        <taxon>Eukaryota</taxon>
        <taxon>Fungi</taxon>
        <taxon>Dikarya</taxon>
        <taxon>Ascomycota</taxon>
        <taxon>Pezizomycotina</taxon>
        <taxon>Sordariomycetes</taxon>
        <taxon>Hypocreomycetidae</taxon>
        <taxon>Hypocreales</taxon>
        <taxon>Cordycipitaceae</taxon>
        <taxon>Cordyceps</taxon>
    </lineage>
</organism>
<dbReference type="CDD" id="cd00302">
    <property type="entry name" value="cytochrome_P450"/>
    <property type="match status" value="1"/>
</dbReference>
<feature type="domain" description="Fumarate lyase N-terminal" evidence="6">
    <location>
        <begin position="1031"/>
        <end position="1326"/>
    </location>
</feature>
<dbReference type="PROSITE" id="PS00163">
    <property type="entry name" value="FUMARATE_LYASES"/>
    <property type="match status" value="1"/>
</dbReference>
<dbReference type="Pfam" id="PF00067">
    <property type="entry name" value="p450"/>
    <property type="match status" value="1"/>
</dbReference>
<comment type="similarity">
    <text evidence="3">Belongs to the lyase 1 family. Argininosuccinate lyase subfamily.</text>
</comment>
<dbReference type="FunFam" id="1.20.200.10:FF:000025">
    <property type="entry name" value="Argininosuccinate lyase chloroplastic"/>
    <property type="match status" value="1"/>
</dbReference>
<dbReference type="GO" id="GO:0020037">
    <property type="term" value="F:heme binding"/>
    <property type="evidence" value="ECO:0007669"/>
    <property type="project" value="InterPro"/>
</dbReference>
<evidence type="ECO:0000313" key="9">
    <source>
        <dbReference type="Proteomes" id="UP000323067"/>
    </source>
</evidence>
<dbReference type="GO" id="GO:0016705">
    <property type="term" value="F:oxidoreductase activity, acting on paired donors, with incorporation or reduction of molecular oxygen"/>
    <property type="evidence" value="ECO:0007669"/>
    <property type="project" value="InterPro"/>
</dbReference>
<dbReference type="VEuPathDB" id="FungiDB:A9K55_006990"/>
<reference evidence="8 9" key="1">
    <citation type="journal article" date="2017" name="BMC Genomics">
        <title>Chromosome level assembly and secondary metabolite potential of the parasitic fungus Cordyceps militaris.</title>
        <authorList>
            <person name="Kramer G.J."/>
            <person name="Nodwell J.R."/>
        </authorList>
    </citation>
    <scope>NUCLEOTIDE SEQUENCE [LARGE SCALE GENOMIC DNA]</scope>
    <source>
        <strain evidence="8 9">ATCC 34164</strain>
    </source>
</reference>
<dbReference type="VEuPathDB" id="FungiDB:CCM_08035"/>
<evidence type="ECO:0000256" key="2">
    <source>
        <dbReference type="ARBA" id="ARBA00004941"/>
    </source>
</evidence>
<dbReference type="Gene3D" id="1.10.630.10">
    <property type="entry name" value="Cytochrome P450"/>
    <property type="match status" value="1"/>
</dbReference>
<dbReference type="GO" id="GO:0042450">
    <property type="term" value="P:L-arginine biosynthetic process via ornithine"/>
    <property type="evidence" value="ECO:0007669"/>
    <property type="project" value="InterPro"/>
</dbReference>
<dbReference type="Proteomes" id="UP000323067">
    <property type="component" value="Chromosome vii"/>
</dbReference>
<dbReference type="Gene3D" id="1.20.200.10">
    <property type="entry name" value="Fumarase/aspartase (Central domain)"/>
    <property type="match status" value="1"/>
</dbReference>
<dbReference type="EMBL" id="CP023324">
    <property type="protein sequence ID" value="ATY61956.1"/>
    <property type="molecule type" value="Genomic_DNA"/>
</dbReference>
<comment type="pathway">
    <text evidence="2">Amino-acid biosynthesis; L-arginine biosynthesis; L-arginine from L-ornithine and carbamoyl phosphate: step 3/3.</text>
</comment>
<dbReference type="VEuPathDB" id="FungiDB:CCM_05636"/>
<protein>
    <recommendedName>
        <fullName evidence="4">argininosuccinate lyase</fullName>
        <ecNumber evidence="4">4.3.2.1</ecNumber>
    </recommendedName>
    <alternativeName>
        <fullName evidence="5">Arginosuccinase</fullName>
    </alternativeName>
</protein>
<dbReference type="GO" id="GO:0005506">
    <property type="term" value="F:iron ion binding"/>
    <property type="evidence" value="ECO:0007669"/>
    <property type="project" value="InterPro"/>
</dbReference>
<dbReference type="InterPro" id="IPR008948">
    <property type="entry name" value="L-Aspartase-like"/>
</dbReference>
<dbReference type="CDD" id="cd01359">
    <property type="entry name" value="Argininosuccinate_lyase"/>
    <property type="match status" value="1"/>
</dbReference>
<dbReference type="GO" id="GO:0004497">
    <property type="term" value="F:monooxygenase activity"/>
    <property type="evidence" value="ECO:0007669"/>
    <property type="project" value="InterPro"/>
</dbReference>
<dbReference type="InterPro" id="IPR001128">
    <property type="entry name" value="Cyt_P450"/>
</dbReference>
<dbReference type="SUPFAM" id="SSF48557">
    <property type="entry name" value="L-aspartase-like"/>
    <property type="match status" value="1"/>
</dbReference>
<dbReference type="Pfam" id="PF14698">
    <property type="entry name" value="ASL_C2"/>
    <property type="match status" value="1"/>
</dbReference>
<dbReference type="InterPro" id="IPR029419">
    <property type="entry name" value="Arg_succ_lyase_C"/>
</dbReference>